<reference evidence="8" key="1">
    <citation type="submission" date="2020-01" db="EMBL/GenBank/DDBJ databases">
        <title>Development of genomics and gene disruption for Polysphondylium violaceum indicates a role for the polyketide synthase stlB in stalk morphogenesis.</title>
        <authorList>
            <person name="Narita B."/>
            <person name="Kawabe Y."/>
            <person name="Kin K."/>
            <person name="Saito T."/>
            <person name="Gibbs R."/>
            <person name="Kuspa A."/>
            <person name="Muzny D."/>
            <person name="Queller D."/>
            <person name="Richards S."/>
            <person name="Strassman J."/>
            <person name="Sucgang R."/>
            <person name="Worley K."/>
            <person name="Schaap P."/>
        </authorList>
    </citation>
    <scope>NUCLEOTIDE SEQUENCE</scope>
    <source>
        <strain evidence="8">QSvi11</strain>
    </source>
</reference>
<dbReference type="OrthoDB" id="239262at2759"/>
<dbReference type="PANTHER" id="PTHR42769:SF3">
    <property type="entry name" value="SUPEROXIDE DISMUTASE [FE] 2, CHLOROPLASTIC"/>
    <property type="match status" value="1"/>
</dbReference>
<dbReference type="AlphaFoldDB" id="A0A8J4PMW6"/>
<evidence type="ECO:0000256" key="2">
    <source>
        <dbReference type="ARBA" id="ARBA00012682"/>
    </source>
</evidence>
<dbReference type="Proteomes" id="UP000695562">
    <property type="component" value="Unassembled WGS sequence"/>
</dbReference>
<evidence type="ECO:0000256" key="3">
    <source>
        <dbReference type="ARBA" id="ARBA00022723"/>
    </source>
</evidence>
<organism evidence="8 9">
    <name type="scientific">Polysphondylium violaceum</name>
    <dbReference type="NCBI Taxonomy" id="133409"/>
    <lineage>
        <taxon>Eukaryota</taxon>
        <taxon>Amoebozoa</taxon>
        <taxon>Evosea</taxon>
        <taxon>Eumycetozoa</taxon>
        <taxon>Dictyostelia</taxon>
        <taxon>Dictyosteliales</taxon>
        <taxon>Dictyosteliaceae</taxon>
        <taxon>Polysphondylium</taxon>
    </lineage>
</organism>
<evidence type="ECO:0000259" key="7">
    <source>
        <dbReference type="Pfam" id="PF02777"/>
    </source>
</evidence>
<dbReference type="Gene3D" id="3.55.40.20">
    <property type="entry name" value="Iron/manganese superoxide dismutase, C-terminal domain"/>
    <property type="match status" value="1"/>
</dbReference>
<feature type="domain" description="Manganese/iron superoxide dismutase C-terminal" evidence="7">
    <location>
        <begin position="115"/>
        <end position="196"/>
    </location>
</feature>
<evidence type="ECO:0000256" key="4">
    <source>
        <dbReference type="ARBA" id="ARBA00023002"/>
    </source>
</evidence>
<proteinExistence type="inferred from homology"/>
<accession>A0A8J4PMW6</accession>
<dbReference type="Pfam" id="PF02777">
    <property type="entry name" value="Sod_Fe_C"/>
    <property type="match status" value="1"/>
</dbReference>
<dbReference type="GO" id="GO:0046872">
    <property type="term" value="F:metal ion binding"/>
    <property type="evidence" value="ECO:0007669"/>
    <property type="project" value="UniProtKB-KW"/>
</dbReference>
<keyword evidence="9" id="KW-1185">Reference proteome</keyword>
<comment type="function">
    <text evidence="5">Destroys radicals which are normally produced within the cells and which are toxic to biological systems.</text>
</comment>
<evidence type="ECO:0000256" key="5">
    <source>
        <dbReference type="RuleBase" id="RU000414"/>
    </source>
</evidence>
<comment type="similarity">
    <text evidence="1 5">Belongs to the iron/manganese superoxide dismutase family.</text>
</comment>
<gene>
    <name evidence="8" type="ORF">CYY_009499</name>
</gene>
<evidence type="ECO:0000256" key="1">
    <source>
        <dbReference type="ARBA" id="ARBA00008714"/>
    </source>
</evidence>
<feature type="domain" description="Manganese/iron superoxide dismutase N-terminal" evidence="6">
    <location>
        <begin position="22"/>
        <end position="105"/>
    </location>
</feature>
<dbReference type="InterPro" id="IPR036324">
    <property type="entry name" value="Mn/Fe_SOD_N_sf"/>
</dbReference>
<keyword evidence="3 5" id="KW-0479">Metal-binding</keyword>
<comment type="catalytic activity">
    <reaction evidence="5">
        <text>2 superoxide + 2 H(+) = H2O2 + O2</text>
        <dbReference type="Rhea" id="RHEA:20696"/>
        <dbReference type="ChEBI" id="CHEBI:15378"/>
        <dbReference type="ChEBI" id="CHEBI:15379"/>
        <dbReference type="ChEBI" id="CHEBI:16240"/>
        <dbReference type="ChEBI" id="CHEBI:18421"/>
        <dbReference type="EC" id="1.15.1.1"/>
    </reaction>
</comment>
<dbReference type="EMBL" id="AJWJ01000724">
    <property type="protein sequence ID" value="KAF2069184.1"/>
    <property type="molecule type" value="Genomic_DNA"/>
</dbReference>
<evidence type="ECO:0000313" key="8">
    <source>
        <dbReference type="EMBL" id="KAF2069184.1"/>
    </source>
</evidence>
<sequence length="203" mass="23324">MFSRIVVRVQRTAFADIQKRFKYTLPDVPYATTGISNFLSQNSVSEHLKLHKLDVERANNLIQRTPWENTTINQAIVQSSTSREDAPFFEAASSHFNHSFFWRSITDVKQTPSVYMKKAVEIDFGSFKDFQIKFSQNASALNVPGFTWLVFHDKALKIVNTFGNGSPLELRNCHPILCLDLFEHSYISDYQSNKNVNINIILL</sequence>
<dbReference type="InterPro" id="IPR019831">
    <property type="entry name" value="Mn/Fe_SOD_N"/>
</dbReference>
<evidence type="ECO:0000313" key="9">
    <source>
        <dbReference type="Proteomes" id="UP000695562"/>
    </source>
</evidence>
<dbReference type="PANTHER" id="PTHR42769">
    <property type="entry name" value="SUPEROXIDE DISMUTASE"/>
    <property type="match status" value="1"/>
</dbReference>
<dbReference type="SUPFAM" id="SSF54719">
    <property type="entry name" value="Fe,Mn superoxide dismutase (SOD), C-terminal domain"/>
    <property type="match status" value="1"/>
</dbReference>
<dbReference type="Gene3D" id="1.10.287.990">
    <property type="entry name" value="Fe,Mn superoxide dismutase (SOD) domain"/>
    <property type="match status" value="1"/>
</dbReference>
<protein>
    <recommendedName>
        <fullName evidence="2 5">Superoxide dismutase</fullName>
        <ecNumber evidence="2 5">1.15.1.1</ecNumber>
    </recommendedName>
</protein>
<dbReference type="GO" id="GO:0004784">
    <property type="term" value="F:superoxide dismutase activity"/>
    <property type="evidence" value="ECO:0007669"/>
    <property type="project" value="UniProtKB-EC"/>
</dbReference>
<dbReference type="EC" id="1.15.1.1" evidence="2 5"/>
<dbReference type="InterPro" id="IPR019832">
    <property type="entry name" value="Mn/Fe_SOD_C"/>
</dbReference>
<comment type="caution">
    <text evidence="8">The sequence shown here is derived from an EMBL/GenBank/DDBJ whole genome shotgun (WGS) entry which is preliminary data.</text>
</comment>
<dbReference type="SUPFAM" id="SSF46609">
    <property type="entry name" value="Fe,Mn superoxide dismutase (SOD), N-terminal domain"/>
    <property type="match status" value="1"/>
</dbReference>
<dbReference type="Pfam" id="PF00081">
    <property type="entry name" value="Sod_Fe_N"/>
    <property type="match status" value="1"/>
</dbReference>
<name>A0A8J4PMW6_9MYCE</name>
<keyword evidence="4 5" id="KW-0560">Oxidoreductase</keyword>
<evidence type="ECO:0000259" key="6">
    <source>
        <dbReference type="Pfam" id="PF00081"/>
    </source>
</evidence>
<dbReference type="InterPro" id="IPR036314">
    <property type="entry name" value="SOD_C_sf"/>
</dbReference>